<feature type="chain" id="PRO_5037967119" description="Phylloplanin" evidence="1">
    <location>
        <begin position="21"/>
        <end position="179"/>
    </location>
</feature>
<keyword evidence="1" id="KW-0732">Signal</keyword>
<reference evidence="2" key="2">
    <citation type="submission" date="2020-10" db="EMBL/GenBank/DDBJ databases">
        <authorList>
            <person name="Cooper E.A."/>
            <person name="Brenton Z.W."/>
            <person name="Flinn B.S."/>
            <person name="Jenkins J."/>
            <person name="Shu S."/>
            <person name="Flowers D."/>
            <person name="Luo F."/>
            <person name="Wang Y."/>
            <person name="Xia P."/>
            <person name="Barry K."/>
            <person name="Daum C."/>
            <person name="Lipzen A."/>
            <person name="Yoshinaga Y."/>
            <person name="Schmutz J."/>
            <person name="Saski C."/>
            <person name="Vermerris W."/>
            <person name="Kresovich S."/>
        </authorList>
    </citation>
    <scope>NUCLEOTIDE SEQUENCE</scope>
</reference>
<feature type="signal peptide" evidence="1">
    <location>
        <begin position="1"/>
        <end position="20"/>
    </location>
</feature>
<evidence type="ECO:0000256" key="1">
    <source>
        <dbReference type="SAM" id="SignalP"/>
    </source>
</evidence>
<dbReference type="PANTHER" id="PTHR34458:SF5">
    <property type="entry name" value="POLLEN OLE E 1 ALLERGEN AND EXTENSIN FAMILY PROTEIN"/>
    <property type="match status" value="1"/>
</dbReference>
<evidence type="ECO:0000313" key="3">
    <source>
        <dbReference type="Proteomes" id="UP000807115"/>
    </source>
</evidence>
<dbReference type="Proteomes" id="UP000807115">
    <property type="component" value="Chromosome 1"/>
</dbReference>
<dbReference type="PANTHER" id="PTHR34458">
    <property type="entry name" value="POLLEN OLE E 1 ALLERGEN AND EXTENSIN FAMILY PROTEIN-RELATED"/>
    <property type="match status" value="1"/>
</dbReference>
<dbReference type="InterPro" id="IPR040404">
    <property type="entry name" value="Phylloplanin-like"/>
</dbReference>
<reference evidence="2" key="1">
    <citation type="journal article" date="2019" name="BMC Genomics">
        <title>A new reference genome for Sorghum bicolor reveals high levels of sequence similarity between sweet and grain genotypes: implications for the genetics of sugar metabolism.</title>
        <authorList>
            <person name="Cooper E.A."/>
            <person name="Brenton Z.W."/>
            <person name="Flinn B.S."/>
            <person name="Jenkins J."/>
            <person name="Shu S."/>
            <person name="Flowers D."/>
            <person name="Luo F."/>
            <person name="Wang Y."/>
            <person name="Xia P."/>
            <person name="Barry K."/>
            <person name="Daum C."/>
            <person name="Lipzen A."/>
            <person name="Yoshinaga Y."/>
            <person name="Schmutz J."/>
            <person name="Saski C."/>
            <person name="Vermerris W."/>
            <person name="Kresovich S."/>
        </authorList>
    </citation>
    <scope>NUCLEOTIDE SEQUENCE</scope>
</reference>
<evidence type="ECO:0000313" key="2">
    <source>
        <dbReference type="EMBL" id="KAG0551187.1"/>
    </source>
</evidence>
<sequence>MAPKSLALAALLIAVVVVSAGELPRGAAGSLGASPNANTSFIVSGIVPCATGNSINLASVPSFPNALVQLVCGSTVVGSTTTDITGAFLFSQGSASKDLIAAILGNLCKVVVVTPLGACDKSLAGATGTLSAPLKLLGITTGSGSDLGGLGALIGGIVGLIGQIIGGILNLGTMPFSFV</sequence>
<dbReference type="EMBL" id="CM027680">
    <property type="protein sequence ID" value="KAG0551187.1"/>
    <property type="molecule type" value="Genomic_DNA"/>
</dbReference>
<protein>
    <recommendedName>
        <fullName evidence="4">Phylloplanin</fullName>
    </recommendedName>
</protein>
<accession>A0A921V0I1</accession>
<evidence type="ECO:0008006" key="4">
    <source>
        <dbReference type="Google" id="ProtNLM"/>
    </source>
</evidence>
<name>A0A921V0I1_SORBI</name>
<proteinExistence type="predicted"/>
<dbReference type="OrthoDB" id="905355at2759"/>
<gene>
    <name evidence="2" type="ORF">BDA96_01G401600</name>
</gene>
<dbReference type="Gramene" id="EER92298">
    <property type="protein sequence ID" value="EER92298"/>
    <property type="gene ID" value="SORBI_3001G377500"/>
</dbReference>
<organism evidence="2 3">
    <name type="scientific">Sorghum bicolor</name>
    <name type="common">Sorghum</name>
    <name type="synonym">Sorghum vulgare</name>
    <dbReference type="NCBI Taxonomy" id="4558"/>
    <lineage>
        <taxon>Eukaryota</taxon>
        <taxon>Viridiplantae</taxon>
        <taxon>Streptophyta</taxon>
        <taxon>Embryophyta</taxon>
        <taxon>Tracheophyta</taxon>
        <taxon>Spermatophyta</taxon>
        <taxon>Magnoliopsida</taxon>
        <taxon>Liliopsida</taxon>
        <taxon>Poales</taxon>
        <taxon>Poaceae</taxon>
        <taxon>PACMAD clade</taxon>
        <taxon>Panicoideae</taxon>
        <taxon>Andropogonodae</taxon>
        <taxon>Andropogoneae</taxon>
        <taxon>Sorghinae</taxon>
        <taxon>Sorghum</taxon>
    </lineage>
</organism>
<dbReference type="KEGG" id="sbi:8082315"/>
<dbReference type="AlphaFoldDB" id="A0A921V0I1"/>
<comment type="caution">
    <text evidence="2">The sequence shown here is derived from an EMBL/GenBank/DDBJ whole genome shotgun (WGS) entry which is preliminary data.</text>
</comment>
<dbReference type="OMA" id="DGNMGVN"/>